<dbReference type="InterPro" id="IPR001375">
    <property type="entry name" value="Peptidase_S9_cat"/>
</dbReference>
<dbReference type="Proteomes" id="UP000567293">
    <property type="component" value="Unassembled WGS sequence"/>
</dbReference>
<feature type="domain" description="Peptidase S9 prolyl oligopeptidase catalytic" evidence="2">
    <location>
        <begin position="8"/>
        <end position="98"/>
    </location>
</feature>
<accession>A0A7V8NUC0</accession>
<evidence type="ECO:0000313" key="3">
    <source>
        <dbReference type="EMBL" id="MBA0087611.1"/>
    </source>
</evidence>
<dbReference type="Pfam" id="PF00326">
    <property type="entry name" value="Peptidase_S9"/>
    <property type="match status" value="1"/>
</dbReference>
<dbReference type="SUPFAM" id="SSF53474">
    <property type="entry name" value="alpha/beta-Hydrolases"/>
    <property type="match status" value="1"/>
</dbReference>
<dbReference type="PANTHER" id="PTHR42776">
    <property type="entry name" value="SERINE PEPTIDASE S9 FAMILY MEMBER"/>
    <property type="match status" value="1"/>
</dbReference>
<comment type="caution">
    <text evidence="3">The sequence shown here is derived from an EMBL/GenBank/DDBJ whole genome shotgun (WGS) entry which is preliminary data.</text>
</comment>
<dbReference type="PANTHER" id="PTHR42776:SF27">
    <property type="entry name" value="DIPEPTIDYL PEPTIDASE FAMILY MEMBER 6"/>
    <property type="match status" value="1"/>
</dbReference>
<organism evidence="3 4">
    <name type="scientific">Candidatus Acidiferrum panamense</name>
    <dbReference type="NCBI Taxonomy" id="2741543"/>
    <lineage>
        <taxon>Bacteria</taxon>
        <taxon>Pseudomonadati</taxon>
        <taxon>Acidobacteriota</taxon>
        <taxon>Terriglobia</taxon>
        <taxon>Candidatus Acidiferrales</taxon>
        <taxon>Candidatus Acidiferrum</taxon>
    </lineage>
</organism>
<keyword evidence="4" id="KW-1185">Reference proteome</keyword>
<evidence type="ECO:0000313" key="4">
    <source>
        <dbReference type="Proteomes" id="UP000567293"/>
    </source>
</evidence>
<keyword evidence="1" id="KW-0378">Hydrolase</keyword>
<sequence length="100" mass="11520">DLRRVEDGDERDPQMRAYLEKIAPMNNVEKIKKPMLVIAGKNDPRVPVSESQQIAEALKQAGTPVWLMIANDEGHGYRKKPNQDFQFYSTVAFLEEYLLK</sequence>
<reference evidence="3" key="1">
    <citation type="submission" date="2020-06" db="EMBL/GenBank/DDBJ databases">
        <title>Legume-microbial interactions unlock mineral nutrients during tropical forest succession.</title>
        <authorList>
            <person name="Epihov D.Z."/>
        </authorList>
    </citation>
    <scope>NUCLEOTIDE SEQUENCE [LARGE SCALE GENOMIC DNA]</scope>
    <source>
        <strain evidence="3">Pan2503</strain>
    </source>
</reference>
<evidence type="ECO:0000259" key="2">
    <source>
        <dbReference type="Pfam" id="PF00326"/>
    </source>
</evidence>
<dbReference type="Gene3D" id="3.40.50.1820">
    <property type="entry name" value="alpha/beta hydrolase"/>
    <property type="match status" value="1"/>
</dbReference>
<dbReference type="GO" id="GO:0006508">
    <property type="term" value="P:proteolysis"/>
    <property type="evidence" value="ECO:0007669"/>
    <property type="project" value="InterPro"/>
</dbReference>
<proteinExistence type="predicted"/>
<gene>
    <name evidence="3" type="ORF">HRJ53_21715</name>
</gene>
<evidence type="ECO:0000256" key="1">
    <source>
        <dbReference type="ARBA" id="ARBA00022801"/>
    </source>
</evidence>
<feature type="non-terminal residue" evidence="3">
    <location>
        <position position="1"/>
    </location>
</feature>
<name>A0A7V8NUC0_9BACT</name>
<dbReference type="AlphaFoldDB" id="A0A7V8NUC0"/>
<dbReference type="GO" id="GO:0004252">
    <property type="term" value="F:serine-type endopeptidase activity"/>
    <property type="evidence" value="ECO:0007669"/>
    <property type="project" value="TreeGrafter"/>
</dbReference>
<dbReference type="EMBL" id="JACDQQ010002089">
    <property type="protein sequence ID" value="MBA0087611.1"/>
    <property type="molecule type" value="Genomic_DNA"/>
</dbReference>
<protein>
    <submittedName>
        <fullName evidence="3">Prolyl oligopeptidase family serine peptidase</fullName>
    </submittedName>
</protein>
<dbReference type="InterPro" id="IPR029058">
    <property type="entry name" value="AB_hydrolase_fold"/>
</dbReference>